<reference evidence="4" key="1">
    <citation type="submission" date="2018-05" db="EMBL/GenBank/DDBJ databases">
        <authorList>
            <person name="Lanie J.A."/>
            <person name="Ng W.-L."/>
            <person name="Kazmierczak K.M."/>
            <person name="Andrzejewski T.M."/>
            <person name="Davidsen T.M."/>
            <person name="Wayne K.J."/>
            <person name="Tettelin H."/>
            <person name="Glass J.I."/>
            <person name="Rusch D."/>
            <person name="Podicherti R."/>
            <person name="Tsui H.-C.T."/>
            <person name="Winkler M.E."/>
        </authorList>
    </citation>
    <scope>NUCLEOTIDE SEQUENCE</scope>
</reference>
<sequence>MNKSNGYRIGVDVGGTFTDVILIQNNTGNVSVTKILNRHDKRADAVIEGIDRLLLLKGIEADQINWIGHGTTISTNAVIERKGAKTALITNKNFRDILEIGRFSRPPELIYRTHVNKPSTLVPRYLRLGVSCRINRDGKVSSSVDEKDLQNAISLIKAENVESVAVCFLFSFLNPTHENQIRNELNSVLPHLEIVLSSEINREFREYPRTSTTVFAAYVAPVLRRYISGLRDKLRNNGVNCPLYIFQSNGGVAEPDIVMRNPALTLLSGPAGAVMGATQICGQAGYKNLITMDIGGTSLDVCLIQNSKADLSTSREIDKFPISTPMLDVHTVGAGGGSIIRTDEVGRIKVGPESMGAHPGPACYGFGGNQPTLTDVNLLMGLLDPSSFANGEVQLDEKRSEEVIREKISKPLGIDLYSAIVGIYRVVTNQIAEEIRTITMEQGRDPRDYALVAFGGGGPLHAAGVARELGIGKVIIPKYPGLFSARGIATADFNHDYVRSIVQPLEEIKEENIASILHEMITQGNLDLTKEGIESNRRDISCSLDMRYIGQTTEVNVPLGKYDEDWKAKFDQAPSRFHKIHEQLYTYSVPKEPIELVNIRVLAIGLLEKPSTRSIESTSSIASSKNSRLVLLPGEKTQIQVSVFNRENLKIGSKMFGPAIVEEASSSTLLL</sequence>
<dbReference type="GO" id="GO:0006749">
    <property type="term" value="P:glutathione metabolic process"/>
    <property type="evidence" value="ECO:0007669"/>
    <property type="project" value="TreeGrafter"/>
</dbReference>
<dbReference type="InterPro" id="IPR002821">
    <property type="entry name" value="Hydantoinase_A"/>
</dbReference>
<dbReference type="GO" id="GO:0017168">
    <property type="term" value="F:5-oxoprolinase (ATP-hydrolyzing) activity"/>
    <property type="evidence" value="ECO:0007669"/>
    <property type="project" value="TreeGrafter"/>
</dbReference>
<dbReference type="EMBL" id="UINC01021084">
    <property type="protein sequence ID" value="SVA87887.1"/>
    <property type="molecule type" value="Genomic_DNA"/>
</dbReference>
<dbReference type="Pfam" id="PF19278">
    <property type="entry name" value="Hydant_A_C"/>
    <property type="match status" value="1"/>
</dbReference>
<feature type="domain" description="Hydantoinase A/oxoprolinase" evidence="1">
    <location>
        <begin position="209"/>
        <end position="496"/>
    </location>
</feature>
<dbReference type="SUPFAM" id="SSF53067">
    <property type="entry name" value="Actin-like ATPase domain"/>
    <property type="match status" value="1"/>
</dbReference>
<accession>A0A381ZGL8</accession>
<evidence type="ECO:0000259" key="2">
    <source>
        <dbReference type="Pfam" id="PF05378"/>
    </source>
</evidence>
<evidence type="ECO:0000313" key="4">
    <source>
        <dbReference type="EMBL" id="SVA87887.1"/>
    </source>
</evidence>
<name>A0A381ZGL8_9ZZZZ</name>
<evidence type="ECO:0000259" key="3">
    <source>
        <dbReference type="Pfam" id="PF19278"/>
    </source>
</evidence>
<dbReference type="Pfam" id="PF01968">
    <property type="entry name" value="Hydantoinase_A"/>
    <property type="match status" value="1"/>
</dbReference>
<protein>
    <recommendedName>
        <fullName evidence="5">Hydantoinase/oxoprolinase family protein</fullName>
    </recommendedName>
</protein>
<dbReference type="InterPro" id="IPR045079">
    <property type="entry name" value="Oxoprolinase-like"/>
</dbReference>
<feature type="non-terminal residue" evidence="4">
    <location>
        <position position="671"/>
    </location>
</feature>
<dbReference type="InterPro" id="IPR049517">
    <property type="entry name" value="ACX-like_C"/>
</dbReference>
<dbReference type="GO" id="GO:0005829">
    <property type="term" value="C:cytosol"/>
    <property type="evidence" value="ECO:0007669"/>
    <property type="project" value="TreeGrafter"/>
</dbReference>
<dbReference type="AlphaFoldDB" id="A0A381ZGL8"/>
<dbReference type="Pfam" id="PF05378">
    <property type="entry name" value="Hydant_A_N"/>
    <property type="match status" value="1"/>
</dbReference>
<organism evidence="4">
    <name type="scientific">marine metagenome</name>
    <dbReference type="NCBI Taxonomy" id="408172"/>
    <lineage>
        <taxon>unclassified sequences</taxon>
        <taxon>metagenomes</taxon>
        <taxon>ecological metagenomes</taxon>
    </lineage>
</organism>
<feature type="domain" description="Acetophenone carboxylase-like C-terminal" evidence="3">
    <location>
        <begin position="511"/>
        <end position="665"/>
    </location>
</feature>
<dbReference type="PANTHER" id="PTHR11365">
    <property type="entry name" value="5-OXOPROLINASE RELATED"/>
    <property type="match status" value="1"/>
</dbReference>
<evidence type="ECO:0008006" key="5">
    <source>
        <dbReference type="Google" id="ProtNLM"/>
    </source>
</evidence>
<feature type="domain" description="Hydantoinase/oxoprolinase N-terminal" evidence="2">
    <location>
        <begin position="8"/>
        <end position="187"/>
    </location>
</feature>
<gene>
    <name evidence="4" type="ORF">METZ01_LOCUS140741</name>
</gene>
<proteinExistence type="predicted"/>
<dbReference type="PANTHER" id="PTHR11365:SF23">
    <property type="entry name" value="HYPOTHETICAL 5-OXOPROLINASE (EUROFUNG)-RELATED"/>
    <property type="match status" value="1"/>
</dbReference>
<dbReference type="InterPro" id="IPR043129">
    <property type="entry name" value="ATPase_NBD"/>
</dbReference>
<evidence type="ECO:0000259" key="1">
    <source>
        <dbReference type="Pfam" id="PF01968"/>
    </source>
</evidence>
<dbReference type="InterPro" id="IPR008040">
    <property type="entry name" value="Hydant_A_N"/>
</dbReference>